<evidence type="ECO:0000313" key="2">
    <source>
        <dbReference type="EMBL" id="PRQ08720.1"/>
    </source>
</evidence>
<organism evidence="2 3">
    <name type="scientific">Enhygromyxa salina</name>
    <dbReference type="NCBI Taxonomy" id="215803"/>
    <lineage>
        <taxon>Bacteria</taxon>
        <taxon>Pseudomonadati</taxon>
        <taxon>Myxococcota</taxon>
        <taxon>Polyangia</taxon>
        <taxon>Nannocystales</taxon>
        <taxon>Nannocystaceae</taxon>
        <taxon>Enhygromyxa</taxon>
    </lineage>
</organism>
<reference evidence="2 3" key="1">
    <citation type="submission" date="2018-03" db="EMBL/GenBank/DDBJ databases">
        <title>Draft Genome Sequences of the Obligatory Marine Myxobacteria Enhygromyxa salina SWB007.</title>
        <authorList>
            <person name="Poehlein A."/>
            <person name="Moghaddam J.A."/>
            <person name="Harms H."/>
            <person name="Alanjari M."/>
            <person name="Koenig G.M."/>
            <person name="Daniel R."/>
            <person name="Schaeberle T.F."/>
        </authorList>
    </citation>
    <scope>NUCLEOTIDE SEQUENCE [LARGE SCALE GENOMIC DNA]</scope>
    <source>
        <strain evidence="2 3">SWB007</strain>
    </source>
</reference>
<name>A0A2S9YUG5_9BACT</name>
<protein>
    <submittedName>
        <fullName evidence="2">Uncharacterized protein</fullName>
    </submittedName>
</protein>
<feature type="compositionally biased region" description="Pro residues" evidence="1">
    <location>
        <begin position="96"/>
        <end position="112"/>
    </location>
</feature>
<proteinExistence type="predicted"/>
<gene>
    <name evidence="2" type="ORF">ENSA7_15380</name>
</gene>
<evidence type="ECO:0000313" key="3">
    <source>
        <dbReference type="Proteomes" id="UP000238823"/>
    </source>
</evidence>
<dbReference type="Proteomes" id="UP000238823">
    <property type="component" value="Unassembled WGS sequence"/>
</dbReference>
<evidence type="ECO:0000256" key="1">
    <source>
        <dbReference type="SAM" id="MobiDB-lite"/>
    </source>
</evidence>
<accession>A0A2S9YUG5</accession>
<sequence>MLVWMLLGVGCRVGDPTVPVEGHRELCCRAASPDNVSFSGCRVSNHCRANEEVWVRGPIMCGVADPRECDGGRCCVLDLDGLETLEADAEVDAQLQPPPTSEPAPAPAPIRPVPFDGPATAAAWGQ</sequence>
<feature type="region of interest" description="Disordered" evidence="1">
    <location>
        <begin position="93"/>
        <end position="126"/>
    </location>
</feature>
<dbReference type="AlphaFoldDB" id="A0A2S9YUG5"/>
<dbReference type="EMBL" id="PVNL01000036">
    <property type="protein sequence ID" value="PRQ08720.1"/>
    <property type="molecule type" value="Genomic_DNA"/>
</dbReference>
<comment type="caution">
    <text evidence="2">The sequence shown here is derived from an EMBL/GenBank/DDBJ whole genome shotgun (WGS) entry which is preliminary data.</text>
</comment>